<dbReference type="InterPro" id="IPR017905">
    <property type="entry name" value="ERV/ALR_sulphydryl_oxidase"/>
</dbReference>
<comment type="cofactor">
    <cofactor evidence="1 6">
        <name>FAD</name>
        <dbReference type="ChEBI" id="CHEBI:57692"/>
    </cofactor>
</comment>
<dbReference type="InterPro" id="IPR039799">
    <property type="entry name" value="ALR/ERV"/>
</dbReference>
<reference evidence="8 9" key="1">
    <citation type="submission" date="2024-01" db="EMBL/GenBank/DDBJ databases">
        <authorList>
            <person name="Allen C."/>
            <person name="Tagirdzhanova G."/>
        </authorList>
    </citation>
    <scope>NUCLEOTIDE SEQUENCE [LARGE SCALE GENOMIC DNA]</scope>
    <source>
        <strain evidence="8 9">CBS 119000</strain>
    </source>
</reference>
<keyword evidence="5" id="KW-1015">Disulfide bond</keyword>
<dbReference type="Pfam" id="PF04777">
    <property type="entry name" value="Evr1_Alr"/>
    <property type="match status" value="1"/>
</dbReference>
<keyword evidence="9" id="KW-1185">Reference proteome</keyword>
<comment type="caution">
    <text evidence="8">The sequence shown here is derived from an EMBL/GenBank/DDBJ whole genome shotgun (WGS) entry which is preliminary data.</text>
</comment>
<name>A0ABP0E7N9_9PEZI</name>
<dbReference type="Proteomes" id="UP001642502">
    <property type="component" value="Unassembled WGS sequence"/>
</dbReference>
<evidence type="ECO:0000256" key="3">
    <source>
        <dbReference type="ARBA" id="ARBA00022827"/>
    </source>
</evidence>
<dbReference type="InterPro" id="IPR036774">
    <property type="entry name" value="ERV/ALR_sulphydryl_oxid_sf"/>
</dbReference>
<proteinExistence type="predicted"/>
<dbReference type="PANTHER" id="PTHR12645:SF1">
    <property type="entry name" value="FAD-LINKED SULFHYDRYL OXIDASE ERV2"/>
    <property type="match status" value="1"/>
</dbReference>
<keyword evidence="2 6" id="KW-0285">Flavoprotein</keyword>
<evidence type="ECO:0000256" key="6">
    <source>
        <dbReference type="RuleBase" id="RU371123"/>
    </source>
</evidence>
<evidence type="ECO:0000256" key="4">
    <source>
        <dbReference type="ARBA" id="ARBA00023002"/>
    </source>
</evidence>
<evidence type="ECO:0000256" key="2">
    <source>
        <dbReference type="ARBA" id="ARBA00022630"/>
    </source>
</evidence>
<protein>
    <recommendedName>
        <fullName evidence="6">Sulfhydryl oxidase</fullName>
        <ecNumber evidence="6">1.8.3.2</ecNumber>
    </recommendedName>
</protein>
<sequence>MTRRVRVGLLAAGVLIFVTTIYLCLGAKTRKSVSSTTSAAPGKLFGGTVTSLGLSDSLLYGGAIAPKLENATAKQELGRASWKLMHTMMARFPETPSADDSLALQTYIQLFARLYPCGDCASHFQLLLQEYPPQTSSRNAAAGWACFVHNEVNKRLKKELFDCTKIGDFYDCGCGDDGKVDKKAHDKTSKTLESGSHGNNAEVDEFGVTVGSDLVPPQSVKPAKTIVGEASIIKLKKEEG</sequence>
<dbReference type="SUPFAM" id="SSF69000">
    <property type="entry name" value="FAD-dependent thiol oxidase"/>
    <property type="match status" value="1"/>
</dbReference>
<evidence type="ECO:0000256" key="1">
    <source>
        <dbReference type="ARBA" id="ARBA00001974"/>
    </source>
</evidence>
<accession>A0ABP0E7N9</accession>
<comment type="catalytic activity">
    <reaction evidence="6">
        <text>2 R'C(R)SH + O2 = R'C(R)S-S(R)CR' + H2O2</text>
        <dbReference type="Rhea" id="RHEA:17357"/>
        <dbReference type="ChEBI" id="CHEBI:15379"/>
        <dbReference type="ChEBI" id="CHEBI:16240"/>
        <dbReference type="ChEBI" id="CHEBI:16520"/>
        <dbReference type="ChEBI" id="CHEBI:17412"/>
        <dbReference type="EC" id="1.8.3.2"/>
    </reaction>
</comment>
<evidence type="ECO:0000256" key="5">
    <source>
        <dbReference type="ARBA" id="ARBA00023157"/>
    </source>
</evidence>
<evidence type="ECO:0000313" key="8">
    <source>
        <dbReference type="EMBL" id="CAK7275491.1"/>
    </source>
</evidence>
<dbReference type="EC" id="1.8.3.2" evidence="6"/>
<keyword evidence="4 6" id="KW-0560">Oxidoreductase</keyword>
<evidence type="ECO:0000259" key="7">
    <source>
        <dbReference type="PROSITE" id="PS51324"/>
    </source>
</evidence>
<organism evidence="8 9">
    <name type="scientific">Sporothrix epigloea</name>
    <dbReference type="NCBI Taxonomy" id="1892477"/>
    <lineage>
        <taxon>Eukaryota</taxon>
        <taxon>Fungi</taxon>
        <taxon>Dikarya</taxon>
        <taxon>Ascomycota</taxon>
        <taxon>Pezizomycotina</taxon>
        <taxon>Sordariomycetes</taxon>
        <taxon>Sordariomycetidae</taxon>
        <taxon>Ophiostomatales</taxon>
        <taxon>Ophiostomataceae</taxon>
        <taxon>Sporothrix</taxon>
    </lineage>
</organism>
<keyword evidence="3 6" id="KW-0274">FAD</keyword>
<evidence type="ECO:0000313" key="9">
    <source>
        <dbReference type="Proteomes" id="UP001642502"/>
    </source>
</evidence>
<dbReference type="Gene3D" id="1.20.120.310">
    <property type="entry name" value="ERV/ALR sulfhydryl oxidase domain"/>
    <property type="match status" value="1"/>
</dbReference>
<dbReference type="EMBL" id="CAWUON010000233">
    <property type="protein sequence ID" value="CAK7275491.1"/>
    <property type="molecule type" value="Genomic_DNA"/>
</dbReference>
<dbReference type="PANTHER" id="PTHR12645">
    <property type="entry name" value="ALR/ERV"/>
    <property type="match status" value="1"/>
</dbReference>
<dbReference type="PROSITE" id="PS51324">
    <property type="entry name" value="ERV_ALR"/>
    <property type="match status" value="1"/>
</dbReference>
<feature type="domain" description="ERV/ALR sulfhydryl oxidase" evidence="7">
    <location>
        <begin position="70"/>
        <end position="170"/>
    </location>
</feature>
<gene>
    <name evidence="8" type="ORF">SEPCBS119000_006717</name>
</gene>